<accession>A0A7S3LRP0</accession>
<organism evidence="1">
    <name type="scientific">Aplanochytrium stocchinoi</name>
    <dbReference type="NCBI Taxonomy" id="215587"/>
    <lineage>
        <taxon>Eukaryota</taxon>
        <taxon>Sar</taxon>
        <taxon>Stramenopiles</taxon>
        <taxon>Bigyra</taxon>
        <taxon>Labyrinthulomycetes</taxon>
        <taxon>Thraustochytrida</taxon>
        <taxon>Thraustochytriidae</taxon>
        <taxon>Aplanochytrium</taxon>
    </lineage>
</organism>
<evidence type="ECO:0008006" key="2">
    <source>
        <dbReference type="Google" id="ProtNLM"/>
    </source>
</evidence>
<dbReference type="AlphaFoldDB" id="A0A7S3LRP0"/>
<sequence length="265" mass="29886">MDLNDPLDLGMACLRPGFPFPIDEDLWFIQADFFLGNKLNFHNNALIIKHEDTFIVVNMPHISKAAFGAIKKLADYEKAEVKYLLAPSDFNNKYVREWQKGFPGAVVCMVSSFALNRAKVLIKDSVTVLGMDQPEIKEAKESIQIYPILGITPKSEIAVYHKSSGTLFIADHLYPASNGGEELKPTVASFYIEPSISQISDKEPCNEIFNVTSDEQARDSFTNILKINCIKRLVFAHKSPAEGCIYMRDDIKEKLDGAYKMYVEF</sequence>
<dbReference type="EMBL" id="HBIN01013395">
    <property type="protein sequence ID" value="CAE0439960.1"/>
    <property type="molecule type" value="Transcribed_RNA"/>
</dbReference>
<gene>
    <name evidence="1" type="ORF">ASTO00021_LOCUS10117</name>
</gene>
<name>A0A7S3LRP0_9STRA</name>
<reference evidence="1" key="1">
    <citation type="submission" date="2021-01" db="EMBL/GenBank/DDBJ databases">
        <authorList>
            <person name="Corre E."/>
            <person name="Pelletier E."/>
            <person name="Niang G."/>
            <person name="Scheremetjew M."/>
            <person name="Finn R."/>
            <person name="Kale V."/>
            <person name="Holt S."/>
            <person name="Cochrane G."/>
            <person name="Meng A."/>
            <person name="Brown T."/>
            <person name="Cohen L."/>
        </authorList>
    </citation>
    <scope>NUCLEOTIDE SEQUENCE</scope>
    <source>
        <strain evidence="1">GSBS06</strain>
    </source>
</reference>
<evidence type="ECO:0000313" key="1">
    <source>
        <dbReference type="EMBL" id="CAE0439960.1"/>
    </source>
</evidence>
<protein>
    <recommendedName>
        <fullName evidence="2">Metallo-beta-lactamase domain-containing protein</fullName>
    </recommendedName>
</protein>
<proteinExistence type="predicted"/>